<keyword evidence="7 8" id="KW-0408">Iron</keyword>
<keyword evidence="6" id="KW-0560">Oxidoreductase</keyword>
<comment type="caution">
    <text evidence="11">The sequence shown here is derived from an EMBL/GenBank/DDBJ whole genome shotgun (WGS) entry which is preliminary data.</text>
</comment>
<dbReference type="Pfam" id="PF13442">
    <property type="entry name" value="Cytochrome_CBB3"/>
    <property type="match status" value="1"/>
</dbReference>
<dbReference type="Pfam" id="PF01011">
    <property type="entry name" value="PQQ"/>
    <property type="match status" value="2"/>
</dbReference>
<feature type="domain" description="Cytochrome c" evidence="10">
    <location>
        <begin position="488"/>
        <end position="564"/>
    </location>
</feature>
<dbReference type="AlphaFoldDB" id="A0A4Q7YPS7"/>
<dbReference type="GO" id="GO:0009055">
    <property type="term" value="F:electron transfer activity"/>
    <property type="evidence" value="ECO:0007669"/>
    <property type="project" value="InterPro"/>
</dbReference>
<dbReference type="InterPro" id="IPR018391">
    <property type="entry name" value="PQQ_b-propeller_rpt"/>
</dbReference>
<dbReference type="RefSeq" id="WP_242617668.1">
    <property type="nucleotide sequence ID" value="NZ_SHKW01000001.1"/>
</dbReference>
<dbReference type="SMART" id="SM00564">
    <property type="entry name" value="PQQ"/>
    <property type="match status" value="5"/>
</dbReference>
<dbReference type="Proteomes" id="UP000292958">
    <property type="component" value="Unassembled WGS sequence"/>
</dbReference>
<dbReference type="SUPFAM" id="SSF46626">
    <property type="entry name" value="Cytochrome c"/>
    <property type="match status" value="1"/>
</dbReference>
<evidence type="ECO:0000313" key="11">
    <source>
        <dbReference type="EMBL" id="RZU39094.1"/>
    </source>
</evidence>
<evidence type="ECO:0000256" key="1">
    <source>
        <dbReference type="ARBA" id="ARBA00001931"/>
    </source>
</evidence>
<evidence type="ECO:0000256" key="6">
    <source>
        <dbReference type="ARBA" id="ARBA00023002"/>
    </source>
</evidence>
<organism evidence="11 12">
    <name type="scientific">Edaphobacter modestus</name>
    <dbReference type="NCBI Taxonomy" id="388466"/>
    <lineage>
        <taxon>Bacteria</taxon>
        <taxon>Pseudomonadati</taxon>
        <taxon>Acidobacteriota</taxon>
        <taxon>Terriglobia</taxon>
        <taxon>Terriglobales</taxon>
        <taxon>Acidobacteriaceae</taxon>
        <taxon>Edaphobacter</taxon>
    </lineage>
</organism>
<dbReference type="InterPro" id="IPR002372">
    <property type="entry name" value="PQQ_rpt_dom"/>
</dbReference>
<comment type="similarity">
    <text evidence="2">Belongs to the bacterial PQQ dehydrogenase family.</text>
</comment>
<dbReference type="GO" id="GO:0020037">
    <property type="term" value="F:heme binding"/>
    <property type="evidence" value="ECO:0007669"/>
    <property type="project" value="InterPro"/>
</dbReference>
<proteinExistence type="inferred from homology"/>
<evidence type="ECO:0000256" key="2">
    <source>
        <dbReference type="ARBA" id="ARBA00008156"/>
    </source>
</evidence>
<dbReference type="PANTHER" id="PTHR32303">
    <property type="entry name" value="QUINOPROTEIN ALCOHOL DEHYDROGENASE (CYTOCHROME C)"/>
    <property type="match status" value="1"/>
</dbReference>
<dbReference type="InterPro" id="IPR017511">
    <property type="entry name" value="PQQ_mDH"/>
</dbReference>
<comment type="cofactor">
    <cofactor evidence="1">
        <name>pyrroloquinoline quinone</name>
        <dbReference type="ChEBI" id="CHEBI:58442"/>
    </cofactor>
</comment>
<evidence type="ECO:0000256" key="5">
    <source>
        <dbReference type="ARBA" id="ARBA00022729"/>
    </source>
</evidence>
<reference evidence="11 12" key="1">
    <citation type="submission" date="2019-02" db="EMBL/GenBank/DDBJ databases">
        <title>Genomic Encyclopedia of Archaeal and Bacterial Type Strains, Phase II (KMG-II): from individual species to whole genera.</title>
        <authorList>
            <person name="Goeker M."/>
        </authorList>
    </citation>
    <scope>NUCLEOTIDE SEQUENCE [LARGE SCALE GENOMIC DNA]</scope>
    <source>
        <strain evidence="11 12">DSM 18101</strain>
    </source>
</reference>
<sequence length="744" mass="81695">MARFAVKAGMAKAQTVLKVSRSLFSVCFGLLTVISPCCVHAQHTTWRDYGGSSDGSQYSGLRQINRTNVRKLQRAWTFETGDERGYAFNPIVIGDVMYVLARNNSVVALDATSGREIWSHSFDAKTSLITNRSINYWESEDKKDQRLILAVDNALQELDARTGKPIASFGTTGRVDLREGLGRDPKKLTLVQSYNPGRVFHDLLILGSATNEEYESGPGDIRAYNILTGHLEWTFHTIPHPGEVGYETWPKDAWKSVGGANAWSGMALDEKRGMIFVPTASPKYNFYGANRKGANLFGDCLLALDARTGKLIWYYQTVHHDIWDYDNATTPMLLTVRHDGKMVDVVAQASKVGFIWVFERETGKPLWPVEERRVPKSDMPGEETSPTQPFPSKPPAFARQTFTEKDLSPFLEPAEREQLRLQIKGARNQGLFTPPGLENTVEMPGNNGGANFGGAAIDPEKGYLYVVSKDLPSMLKLTLAAEPLKTGSPEVRGRALFEANCSLCHGSNREGKPPAIPSLLDIRSRMDEKEIEDAVRYGKGPMPSFARLSSSDVTTLIAYLTRPDLAPSVPATNGQKTRVDAGDPTAAHYRSGFGFMFAESGLPVIAPPWTTLTGYDLNTGTIRWQMPLGEVPEMAAQGYTRTGSHFPKVNPIVTAGGLIFTGSRDRKVRALDSSTGKVLWETELGSGLEGMPAIYEINGREYVVFCAAARSTTHTHAVVGHPASQEPIHGAYVAFALPDGRVKN</sequence>
<dbReference type="CDD" id="cd10280">
    <property type="entry name" value="PQQ_mGDH"/>
    <property type="match status" value="1"/>
</dbReference>
<evidence type="ECO:0000256" key="8">
    <source>
        <dbReference type="PROSITE-ProRule" id="PRU00433"/>
    </source>
</evidence>
<feature type="region of interest" description="Disordered" evidence="9">
    <location>
        <begin position="373"/>
        <end position="395"/>
    </location>
</feature>
<dbReference type="GO" id="GO:0048038">
    <property type="term" value="F:quinone binding"/>
    <property type="evidence" value="ECO:0007669"/>
    <property type="project" value="InterPro"/>
</dbReference>
<evidence type="ECO:0000256" key="4">
    <source>
        <dbReference type="ARBA" id="ARBA00022723"/>
    </source>
</evidence>
<dbReference type="InterPro" id="IPR036909">
    <property type="entry name" value="Cyt_c-like_dom_sf"/>
</dbReference>
<evidence type="ECO:0000256" key="3">
    <source>
        <dbReference type="ARBA" id="ARBA00022617"/>
    </source>
</evidence>
<dbReference type="SUPFAM" id="SSF50998">
    <property type="entry name" value="Quinoprotein alcohol dehydrogenase-like"/>
    <property type="match status" value="1"/>
</dbReference>
<gene>
    <name evidence="11" type="ORF">BDD14_0422</name>
</gene>
<dbReference type="InterPro" id="IPR011047">
    <property type="entry name" value="Quinoprotein_ADH-like_sf"/>
</dbReference>
<dbReference type="GO" id="GO:0016614">
    <property type="term" value="F:oxidoreductase activity, acting on CH-OH group of donors"/>
    <property type="evidence" value="ECO:0007669"/>
    <property type="project" value="InterPro"/>
</dbReference>
<keyword evidence="12" id="KW-1185">Reference proteome</keyword>
<name>A0A4Q7YPS7_9BACT</name>
<keyword evidence="5" id="KW-0732">Signal</keyword>
<accession>A0A4Q7YPS7</accession>
<dbReference type="PROSITE" id="PS51007">
    <property type="entry name" value="CYTC"/>
    <property type="match status" value="1"/>
</dbReference>
<evidence type="ECO:0000256" key="7">
    <source>
        <dbReference type="ARBA" id="ARBA00023004"/>
    </source>
</evidence>
<evidence type="ECO:0000313" key="12">
    <source>
        <dbReference type="Proteomes" id="UP000292958"/>
    </source>
</evidence>
<dbReference type="Gene3D" id="1.10.760.10">
    <property type="entry name" value="Cytochrome c-like domain"/>
    <property type="match status" value="1"/>
</dbReference>
<evidence type="ECO:0000256" key="9">
    <source>
        <dbReference type="SAM" id="MobiDB-lite"/>
    </source>
</evidence>
<dbReference type="GO" id="GO:0016020">
    <property type="term" value="C:membrane"/>
    <property type="evidence" value="ECO:0007669"/>
    <property type="project" value="InterPro"/>
</dbReference>
<dbReference type="Gene3D" id="2.140.10.10">
    <property type="entry name" value="Quinoprotein alcohol dehydrogenase-like superfamily"/>
    <property type="match status" value="2"/>
</dbReference>
<keyword evidence="4 8" id="KW-0479">Metal-binding</keyword>
<dbReference type="PANTHER" id="PTHR32303:SF4">
    <property type="entry name" value="QUINOPROTEIN GLUCOSE DEHYDROGENASE"/>
    <property type="match status" value="1"/>
</dbReference>
<dbReference type="GO" id="GO:0046872">
    <property type="term" value="F:metal ion binding"/>
    <property type="evidence" value="ECO:0007669"/>
    <property type="project" value="UniProtKB-KW"/>
</dbReference>
<protein>
    <submittedName>
        <fullName evidence="11">Quinoprotein glucose dehydrogenase</fullName>
    </submittedName>
</protein>
<evidence type="ECO:0000259" key="10">
    <source>
        <dbReference type="PROSITE" id="PS51007"/>
    </source>
</evidence>
<dbReference type="EMBL" id="SHKW01000001">
    <property type="protein sequence ID" value="RZU39094.1"/>
    <property type="molecule type" value="Genomic_DNA"/>
</dbReference>
<keyword evidence="3 8" id="KW-0349">Heme</keyword>
<dbReference type="InterPro" id="IPR009056">
    <property type="entry name" value="Cyt_c-like_dom"/>
</dbReference>